<keyword evidence="1" id="KW-1133">Transmembrane helix</keyword>
<feature type="transmembrane region" description="Helical" evidence="1">
    <location>
        <begin position="40"/>
        <end position="60"/>
    </location>
</feature>
<organism evidence="2">
    <name type="scientific">viral metagenome</name>
    <dbReference type="NCBI Taxonomy" id="1070528"/>
    <lineage>
        <taxon>unclassified sequences</taxon>
        <taxon>metagenomes</taxon>
        <taxon>organismal metagenomes</taxon>
    </lineage>
</organism>
<proteinExistence type="predicted"/>
<accession>A0A6C0B948</accession>
<evidence type="ECO:0000313" key="2">
    <source>
        <dbReference type="EMBL" id="QHS88324.1"/>
    </source>
</evidence>
<sequence>MAELPVATEIVEPLLEIVAESDSTEIQHHREIYNRNAREVSIMLTITTCMTIFYILYLFLHFF</sequence>
<reference evidence="2" key="1">
    <citation type="journal article" date="2020" name="Nature">
        <title>Giant virus diversity and host interactions through global metagenomics.</title>
        <authorList>
            <person name="Schulz F."/>
            <person name="Roux S."/>
            <person name="Paez-Espino D."/>
            <person name="Jungbluth S."/>
            <person name="Walsh D.A."/>
            <person name="Denef V.J."/>
            <person name="McMahon K.D."/>
            <person name="Konstantinidis K.T."/>
            <person name="Eloe-Fadrosh E.A."/>
            <person name="Kyrpides N.C."/>
            <person name="Woyke T."/>
        </authorList>
    </citation>
    <scope>NUCLEOTIDE SEQUENCE</scope>
    <source>
        <strain evidence="2">GVMAG-M-3300010158-55</strain>
    </source>
</reference>
<dbReference type="EMBL" id="MN739095">
    <property type="protein sequence ID" value="QHS88324.1"/>
    <property type="molecule type" value="Genomic_DNA"/>
</dbReference>
<keyword evidence="1" id="KW-0812">Transmembrane</keyword>
<name>A0A6C0B948_9ZZZZ</name>
<evidence type="ECO:0000256" key="1">
    <source>
        <dbReference type="SAM" id="Phobius"/>
    </source>
</evidence>
<protein>
    <submittedName>
        <fullName evidence="2">Uncharacterized protein</fullName>
    </submittedName>
</protein>
<dbReference type="AlphaFoldDB" id="A0A6C0B948"/>
<keyword evidence="1" id="KW-0472">Membrane</keyword>